<feature type="transmembrane region" description="Helical" evidence="12">
    <location>
        <begin position="104"/>
        <end position="125"/>
    </location>
</feature>
<keyword evidence="12" id="KW-1133">Transmembrane helix</keyword>
<feature type="transmembrane region" description="Helical" evidence="12">
    <location>
        <begin position="69"/>
        <end position="92"/>
    </location>
</feature>
<evidence type="ECO:0000256" key="10">
    <source>
        <dbReference type="ARBA" id="ARBA00074306"/>
    </source>
</evidence>
<dbReference type="CDD" id="cd00082">
    <property type="entry name" value="HisKA"/>
    <property type="match status" value="1"/>
</dbReference>
<evidence type="ECO:0000256" key="12">
    <source>
        <dbReference type="SAM" id="Phobius"/>
    </source>
</evidence>
<dbReference type="RefSeq" id="WP_044646526.1">
    <property type="nucleotide sequence ID" value="NZ_JTHP01000023.1"/>
</dbReference>
<dbReference type="InterPro" id="IPR036097">
    <property type="entry name" value="HisK_dim/P_sf"/>
</dbReference>
<dbReference type="CDD" id="cd16922">
    <property type="entry name" value="HATPase_EvgS-ArcB-TorS-like"/>
    <property type="match status" value="1"/>
</dbReference>
<evidence type="ECO:0000256" key="1">
    <source>
        <dbReference type="ARBA" id="ARBA00000085"/>
    </source>
</evidence>
<dbReference type="PROSITE" id="PS50109">
    <property type="entry name" value="HIS_KIN"/>
    <property type="match status" value="1"/>
</dbReference>
<dbReference type="InterPro" id="IPR004358">
    <property type="entry name" value="Sig_transdc_His_kin-like_C"/>
</dbReference>
<keyword evidence="12" id="KW-0812">Transmembrane</keyword>
<accession>A0A0D7X1N8</accession>
<feature type="transmembrane region" description="Helical" evidence="12">
    <location>
        <begin position="167"/>
        <end position="186"/>
    </location>
</feature>
<feature type="coiled-coil region" evidence="11">
    <location>
        <begin position="203"/>
        <end position="230"/>
    </location>
</feature>
<keyword evidence="8" id="KW-0067">ATP-binding</keyword>
<keyword evidence="9" id="KW-0902">Two-component regulatory system</keyword>
<dbReference type="SUPFAM" id="SSF47384">
    <property type="entry name" value="Homodimeric domain of signal transducing histidine kinase"/>
    <property type="match status" value="1"/>
</dbReference>
<organism evidence="14 15">
    <name type="scientific">Paenibacillus terrae</name>
    <dbReference type="NCBI Taxonomy" id="159743"/>
    <lineage>
        <taxon>Bacteria</taxon>
        <taxon>Bacillati</taxon>
        <taxon>Bacillota</taxon>
        <taxon>Bacilli</taxon>
        <taxon>Bacillales</taxon>
        <taxon>Paenibacillaceae</taxon>
        <taxon>Paenibacillus</taxon>
    </lineage>
</organism>
<protein>
    <recommendedName>
        <fullName evidence="10">Circadian input-output histidine kinase CikA</fullName>
        <ecNumber evidence="3">2.7.13.3</ecNumber>
    </recommendedName>
</protein>
<dbReference type="GO" id="GO:0000155">
    <property type="term" value="F:phosphorelay sensor kinase activity"/>
    <property type="evidence" value="ECO:0007669"/>
    <property type="project" value="InterPro"/>
</dbReference>
<keyword evidence="4" id="KW-0597">Phosphoprotein</keyword>
<dbReference type="PATRIC" id="fig|159743.3.peg.2881"/>
<dbReference type="InterPro" id="IPR003661">
    <property type="entry name" value="HisK_dim/P_dom"/>
</dbReference>
<dbReference type="InterPro" id="IPR003594">
    <property type="entry name" value="HATPase_dom"/>
</dbReference>
<dbReference type="GO" id="GO:0005524">
    <property type="term" value="F:ATP binding"/>
    <property type="evidence" value="ECO:0007669"/>
    <property type="project" value="UniProtKB-KW"/>
</dbReference>
<keyword evidence="11" id="KW-0175">Coiled coil</keyword>
<dbReference type="PRINTS" id="PR00344">
    <property type="entry name" value="BCTRLSENSOR"/>
</dbReference>
<feature type="domain" description="Histidine kinase" evidence="13">
    <location>
        <begin position="240"/>
        <end position="467"/>
    </location>
</feature>
<dbReference type="Pfam" id="PF02518">
    <property type="entry name" value="HATPase_c"/>
    <property type="match status" value="1"/>
</dbReference>
<evidence type="ECO:0000256" key="11">
    <source>
        <dbReference type="SAM" id="Coils"/>
    </source>
</evidence>
<gene>
    <name evidence="14" type="ORF">QD47_12960</name>
</gene>
<sequence length="481" mass="54488">MQFSIMFLMNLGMLIAVAYVANVIYKYGLSRTSSRFKYISSVLLVVFGGWVSSCFGFNFSETVIFDLRFVPLIIAALVYPRSYTLVIIGVAIGLTRFTFGVNMAAWAGFLNMSILGVLCAGLNYWMRRSTCRLIIKASVTILAVNIVNTLNIAFLGVIPWRYYVAEVVPLTLPIGIVLSFLFALILRDFQMEQMRNYQIIQANQLLSEQRDELQKTKIILEERARQLMVASQYKSDFMATMSHELRTPLNSIINLAQIINEQGKELDEDELYQYSELIYASGHDLLQLINDILDLSKVEAGRMEIVSEPVSVREIAQVMMMHFEVTAKDKKLEFSLKEHGDIPDEIRSDPKRVQQILRNLLSNAFKFTHEGRVLLEISTQHLERKGQEGDWVVFAVKDTGIGISKLQQHVIFEAFQQANGSINRKYGGTGLGLSISRDLSRLLGGFIRLESEEDKGSTFFLYLPMCPSESKEAGEQPFKLA</sequence>
<feature type="transmembrane region" description="Helical" evidence="12">
    <location>
        <begin position="37"/>
        <end position="57"/>
    </location>
</feature>
<evidence type="ECO:0000256" key="9">
    <source>
        <dbReference type="ARBA" id="ARBA00023012"/>
    </source>
</evidence>
<keyword evidence="7 14" id="KW-0418">Kinase</keyword>
<dbReference type="PANTHER" id="PTHR43711:SF26">
    <property type="entry name" value="SENSOR HISTIDINE KINASE RCSC"/>
    <property type="match status" value="1"/>
</dbReference>
<evidence type="ECO:0000256" key="3">
    <source>
        <dbReference type="ARBA" id="ARBA00012438"/>
    </source>
</evidence>
<dbReference type="Pfam" id="PF00512">
    <property type="entry name" value="HisKA"/>
    <property type="match status" value="1"/>
</dbReference>
<name>A0A0D7X1N8_9BACL</name>
<comment type="caution">
    <text evidence="14">The sequence shown here is derived from an EMBL/GenBank/DDBJ whole genome shotgun (WGS) entry which is preliminary data.</text>
</comment>
<dbReference type="SUPFAM" id="SSF55874">
    <property type="entry name" value="ATPase domain of HSP90 chaperone/DNA topoisomerase II/histidine kinase"/>
    <property type="match status" value="1"/>
</dbReference>
<dbReference type="InterPro" id="IPR050736">
    <property type="entry name" value="Sensor_HK_Regulatory"/>
</dbReference>
<evidence type="ECO:0000256" key="5">
    <source>
        <dbReference type="ARBA" id="ARBA00022679"/>
    </source>
</evidence>
<dbReference type="FunFam" id="3.30.565.10:FF:000010">
    <property type="entry name" value="Sensor histidine kinase RcsC"/>
    <property type="match status" value="1"/>
</dbReference>
<evidence type="ECO:0000313" key="15">
    <source>
        <dbReference type="Proteomes" id="UP000032534"/>
    </source>
</evidence>
<comment type="similarity">
    <text evidence="2">In the N-terminal section; belongs to the phytochrome family.</text>
</comment>
<reference evidence="14 15" key="1">
    <citation type="submission" date="2014-11" db="EMBL/GenBank/DDBJ databases">
        <title>Draft Genome Sequences of Paenibacillus polymyxa NRRL B-30509 and Paenibacillus terrae NRRL B-30644, Strains from a Poultry Environment that Produce Tridecaptin A and Paenicidins.</title>
        <authorList>
            <person name="van Belkum M.J."/>
            <person name="Lohans C.T."/>
            <person name="Vederas J.C."/>
        </authorList>
    </citation>
    <scope>NUCLEOTIDE SEQUENCE [LARGE SCALE GENOMIC DNA]</scope>
    <source>
        <strain evidence="14 15">NRRL B-30644</strain>
    </source>
</reference>
<feature type="transmembrane region" description="Helical" evidence="12">
    <location>
        <begin position="7"/>
        <end position="25"/>
    </location>
</feature>
<dbReference type="Gene3D" id="3.30.565.10">
    <property type="entry name" value="Histidine kinase-like ATPase, C-terminal domain"/>
    <property type="match status" value="1"/>
</dbReference>
<evidence type="ECO:0000256" key="7">
    <source>
        <dbReference type="ARBA" id="ARBA00022777"/>
    </source>
</evidence>
<dbReference type="InterPro" id="IPR036890">
    <property type="entry name" value="HATPase_C_sf"/>
</dbReference>
<dbReference type="Proteomes" id="UP000032534">
    <property type="component" value="Unassembled WGS sequence"/>
</dbReference>
<evidence type="ECO:0000256" key="4">
    <source>
        <dbReference type="ARBA" id="ARBA00022553"/>
    </source>
</evidence>
<evidence type="ECO:0000256" key="2">
    <source>
        <dbReference type="ARBA" id="ARBA00006402"/>
    </source>
</evidence>
<dbReference type="EC" id="2.7.13.3" evidence="3"/>
<dbReference type="AlphaFoldDB" id="A0A0D7X1N8"/>
<dbReference type="SMART" id="SM00387">
    <property type="entry name" value="HATPase_c"/>
    <property type="match status" value="1"/>
</dbReference>
<keyword evidence="5" id="KW-0808">Transferase</keyword>
<dbReference type="PANTHER" id="PTHR43711">
    <property type="entry name" value="TWO-COMPONENT HISTIDINE KINASE"/>
    <property type="match status" value="1"/>
</dbReference>
<comment type="catalytic activity">
    <reaction evidence="1">
        <text>ATP + protein L-histidine = ADP + protein N-phospho-L-histidine.</text>
        <dbReference type="EC" id="2.7.13.3"/>
    </reaction>
</comment>
<evidence type="ECO:0000256" key="6">
    <source>
        <dbReference type="ARBA" id="ARBA00022741"/>
    </source>
</evidence>
<evidence type="ECO:0000313" key="14">
    <source>
        <dbReference type="EMBL" id="KJD45174.1"/>
    </source>
</evidence>
<evidence type="ECO:0000256" key="8">
    <source>
        <dbReference type="ARBA" id="ARBA00022840"/>
    </source>
</evidence>
<proteinExistence type="inferred from homology"/>
<dbReference type="EMBL" id="JTHP01000023">
    <property type="protein sequence ID" value="KJD45174.1"/>
    <property type="molecule type" value="Genomic_DNA"/>
</dbReference>
<evidence type="ECO:0000259" key="13">
    <source>
        <dbReference type="PROSITE" id="PS50109"/>
    </source>
</evidence>
<feature type="transmembrane region" description="Helical" evidence="12">
    <location>
        <begin position="137"/>
        <end position="161"/>
    </location>
</feature>
<keyword evidence="6" id="KW-0547">Nucleotide-binding</keyword>
<dbReference type="Gene3D" id="1.10.287.130">
    <property type="match status" value="1"/>
</dbReference>
<dbReference type="SMART" id="SM00388">
    <property type="entry name" value="HisKA"/>
    <property type="match status" value="1"/>
</dbReference>
<keyword evidence="12" id="KW-0472">Membrane</keyword>
<keyword evidence="15" id="KW-1185">Reference proteome</keyword>
<dbReference type="OrthoDB" id="9813394at2"/>
<dbReference type="InterPro" id="IPR005467">
    <property type="entry name" value="His_kinase_dom"/>
</dbReference>